<accession>A0A5M8NUN8</accession>
<dbReference type="Pfam" id="PF07940">
    <property type="entry name" value="Hepar_II_III_C"/>
    <property type="match status" value="1"/>
</dbReference>
<organism evidence="3 4">
    <name type="scientific">Candidatus Ordinivivax streblomastigis</name>
    <dbReference type="NCBI Taxonomy" id="2540710"/>
    <lineage>
        <taxon>Bacteria</taxon>
        <taxon>Pseudomonadati</taxon>
        <taxon>Bacteroidota</taxon>
        <taxon>Bacteroidia</taxon>
        <taxon>Bacteroidales</taxon>
        <taxon>Candidatus Ordinivivax</taxon>
    </lineage>
</organism>
<dbReference type="Gene3D" id="2.70.98.70">
    <property type="match status" value="1"/>
</dbReference>
<dbReference type="PANTHER" id="PTHR38045:SF1">
    <property type="entry name" value="HEPARINASE II_III-LIKE PROTEIN"/>
    <property type="match status" value="1"/>
</dbReference>
<sequence>MKKSFAGSIPKHMLFTVLFLLLTVGSQAQLKYLQNARDLPPHPRILLLQGEEQEIKKTVQSDPVWANVHQSIMTECDQILLCPELQRIQTGRRLLSVSREAIRRIFYLSYAYRMSGEDKYRQHAEKEMLAISTFSDWNPSHFLDTAEMTMAMAIGYDWLYSSLSEASRQTIRDAILRKGIDSSLDTKHNWWLSVTHNWNQVCNAGITYGALAIWEEMPELSKMVVDRAIDKIQLPMNDYAPDGAYPEGYNYWDYGTSFNVLFLSAIEKAFGTDFGLTESSAFMKTAAYQENMTGPFHWCFNYSDGGLVGGLSPAMFWFASKTNDLSLLWNEKAYLAKGVSVKNRILPAILIWGRGIQTQHIQPPQALLWKGEGVTPVALMRTSWTDPNAIYVGFKGGTALSNHAHMDAGSFVMDANGVRWASDFGSQDYNSLESKGVDLWNHSQNSRRWQVFRYNNFVHNVLTINNQLHVTGGYAAIQSVSSSPERMNVTFDLTKIYEGQLSKCVRGIAIVNKQNVVVRDELKTLDKETTVRWTMLTAAEAKITGKNS</sequence>
<dbReference type="EMBL" id="SNRX01000079">
    <property type="protein sequence ID" value="KAA6300460.1"/>
    <property type="molecule type" value="Genomic_DNA"/>
</dbReference>
<dbReference type="PANTHER" id="PTHR38045">
    <property type="entry name" value="CHROMOSOME 1, WHOLE GENOME SHOTGUN SEQUENCE"/>
    <property type="match status" value="1"/>
</dbReference>
<comment type="caution">
    <text evidence="3">The sequence shown here is derived from an EMBL/GenBank/DDBJ whole genome shotgun (WGS) entry which is preliminary data.</text>
</comment>
<evidence type="ECO:0000313" key="3">
    <source>
        <dbReference type="EMBL" id="KAA6300460.1"/>
    </source>
</evidence>
<dbReference type="GO" id="GO:0016829">
    <property type="term" value="F:lyase activity"/>
    <property type="evidence" value="ECO:0007669"/>
    <property type="project" value="InterPro"/>
</dbReference>
<proteinExistence type="predicted"/>
<name>A0A5M8NUN8_9BACT</name>
<dbReference type="InterPro" id="IPR008929">
    <property type="entry name" value="Chondroitin_lyas"/>
</dbReference>
<evidence type="ECO:0000313" key="4">
    <source>
        <dbReference type="Proteomes" id="UP000324575"/>
    </source>
</evidence>
<dbReference type="GO" id="GO:0030313">
    <property type="term" value="C:cell envelope"/>
    <property type="evidence" value="ECO:0007669"/>
    <property type="project" value="UniProtKB-SubCell"/>
</dbReference>
<dbReference type="Gene3D" id="1.50.10.100">
    <property type="entry name" value="Chondroitin AC/alginate lyase"/>
    <property type="match status" value="1"/>
</dbReference>
<evidence type="ECO:0000256" key="1">
    <source>
        <dbReference type="ARBA" id="ARBA00004196"/>
    </source>
</evidence>
<reference evidence="3 4" key="1">
    <citation type="submission" date="2019-03" db="EMBL/GenBank/DDBJ databases">
        <title>Single cell metagenomics reveals metabolic interactions within the superorganism composed of flagellate Streblomastix strix and complex community of Bacteroidetes bacteria on its surface.</title>
        <authorList>
            <person name="Treitli S.C."/>
            <person name="Kolisko M."/>
            <person name="Husnik F."/>
            <person name="Keeling P."/>
            <person name="Hampl V."/>
        </authorList>
    </citation>
    <scope>NUCLEOTIDE SEQUENCE [LARGE SCALE GENOMIC DNA]</scope>
    <source>
        <strain evidence="3">St1</strain>
    </source>
</reference>
<evidence type="ECO:0000259" key="2">
    <source>
        <dbReference type="Pfam" id="PF07940"/>
    </source>
</evidence>
<dbReference type="Proteomes" id="UP000324575">
    <property type="component" value="Unassembled WGS sequence"/>
</dbReference>
<feature type="non-terminal residue" evidence="3">
    <location>
        <position position="548"/>
    </location>
</feature>
<comment type="subcellular location">
    <subcellularLocation>
        <location evidence="1">Cell envelope</location>
    </subcellularLocation>
</comment>
<gene>
    <name evidence="3" type="ORF">EZS26_003401</name>
</gene>
<protein>
    <recommendedName>
        <fullName evidence="2">Heparinase II/III-like C-terminal domain-containing protein</fullName>
    </recommendedName>
</protein>
<feature type="domain" description="Heparinase II/III-like C-terminal" evidence="2">
    <location>
        <begin position="395"/>
        <end position="539"/>
    </location>
</feature>
<dbReference type="InterPro" id="IPR012480">
    <property type="entry name" value="Hepar_II_III_C"/>
</dbReference>
<dbReference type="SUPFAM" id="SSF48230">
    <property type="entry name" value="Chondroitin AC/alginate lyase"/>
    <property type="match status" value="1"/>
</dbReference>
<dbReference type="AlphaFoldDB" id="A0A5M8NUN8"/>